<dbReference type="PANTHER" id="PTHR42760:SF115">
    <property type="entry name" value="3-OXOACYL-[ACYL-CARRIER-PROTEIN] REDUCTASE FABG"/>
    <property type="match status" value="1"/>
</dbReference>
<evidence type="ECO:0000259" key="3">
    <source>
        <dbReference type="SMART" id="SM00822"/>
    </source>
</evidence>
<dbReference type="RefSeq" id="WP_048889780.1">
    <property type="nucleotide sequence ID" value="NZ_AP024237.1"/>
</dbReference>
<dbReference type="SUPFAM" id="SSF51735">
    <property type="entry name" value="NAD(P)-binding Rossmann-fold domains"/>
    <property type="match status" value="1"/>
</dbReference>
<dbReference type="InterPro" id="IPR036291">
    <property type="entry name" value="NAD(P)-bd_dom_sf"/>
</dbReference>
<dbReference type="InterPro" id="IPR002347">
    <property type="entry name" value="SDR_fam"/>
</dbReference>
<dbReference type="Gene3D" id="3.40.50.720">
    <property type="entry name" value="NAD(P)-binding Rossmann-like Domain"/>
    <property type="match status" value="1"/>
</dbReference>
<name>A0A2G8BEL6_9MYCO</name>
<dbReference type="InterPro" id="IPR057326">
    <property type="entry name" value="KR_dom"/>
</dbReference>
<dbReference type="OrthoDB" id="4380821at2"/>
<evidence type="ECO:0000313" key="4">
    <source>
        <dbReference type="EMBL" id="BCO34242.1"/>
    </source>
</evidence>
<gene>
    <name evidence="4" type="ORF">MHEC_06750</name>
</gene>
<evidence type="ECO:0000256" key="2">
    <source>
        <dbReference type="ARBA" id="ARBA00023002"/>
    </source>
</evidence>
<evidence type="ECO:0000256" key="1">
    <source>
        <dbReference type="ARBA" id="ARBA00006484"/>
    </source>
</evidence>
<keyword evidence="5" id="KW-1185">Reference proteome</keyword>
<accession>A0A2G8BEL6</accession>
<organism evidence="4 5">
    <name type="scientific">Mycobacterium heckeshornense</name>
    <dbReference type="NCBI Taxonomy" id="110505"/>
    <lineage>
        <taxon>Bacteria</taxon>
        <taxon>Bacillati</taxon>
        <taxon>Actinomycetota</taxon>
        <taxon>Actinomycetes</taxon>
        <taxon>Mycobacteriales</taxon>
        <taxon>Mycobacteriaceae</taxon>
        <taxon>Mycobacterium</taxon>
    </lineage>
</organism>
<dbReference type="FunFam" id="3.40.50.720:FF:000084">
    <property type="entry name" value="Short-chain dehydrogenase reductase"/>
    <property type="match status" value="1"/>
</dbReference>
<dbReference type="PROSITE" id="PS00061">
    <property type="entry name" value="ADH_SHORT"/>
    <property type="match status" value="1"/>
</dbReference>
<evidence type="ECO:0000313" key="5">
    <source>
        <dbReference type="Proteomes" id="UP000595446"/>
    </source>
</evidence>
<keyword evidence="2" id="KW-0560">Oxidoreductase</keyword>
<dbReference type="STRING" id="110505.ACT16_02055"/>
<proteinExistence type="inferred from homology"/>
<dbReference type="Pfam" id="PF13561">
    <property type="entry name" value="adh_short_C2"/>
    <property type="match status" value="1"/>
</dbReference>
<feature type="domain" description="Ketoreductase" evidence="3">
    <location>
        <begin position="8"/>
        <end position="194"/>
    </location>
</feature>
<comment type="similarity">
    <text evidence="1">Belongs to the short-chain dehydrogenases/reductases (SDR) family.</text>
</comment>
<protein>
    <submittedName>
        <fullName evidence="4">Short-chain dehydrogenase</fullName>
    </submittedName>
</protein>
<dbReference type="EMBL" id="AP024237">
    <property type="protein sequence ID" value="BCO34242.1"/>
    <property type="molecule type" value="Genomic_DNA"/>
</dbReference>
<dbReference type="PANTHER" id="PTHR42760">
    <property type="entry name" value="SHORT-CHAIN DEHYDROGENASES/REDUCTASES FAMILY MEMBER"/>
    <property type="match status" value="1"/>
</dbReference>
<dbReference type="InterPro" id="IPR020904">
    <property type="entry name" value="Sc_DH/Rdtase_CS"/>
</dbReference>
<dbReference type="GO" id="GO:0016616">
    <property type="term" value="F:oxidoreductase activity, acting on the CH-OH group of donors, NAD or NADP as acceptor"/>
    <property type="evidence" value="ECO:0007669"/>
    <property type="project" value="TreeGrafter"/>
</dbReference>
<reference evidence="4 5" key="1">
    <citation type="submission" date="2020-12" db="EMBL/GenBank/DDBJ databases">
        <title>Complete genome sequence of Mycobacterium heckeshornense JCM 15655T, closely related to a pathogenic non-tuberculous mycobacterial species Mycobacterium xenopi.</title>
        <authorList>
            <person name="Yoshida M."/>
            <person name="Fukano H."/>
            <person name="Asakura T."/>
            <person name="Suzuki M."/>
            <person name="Hoshino Y."/>
        </authorList>
    </citation>
    <scope>NUCLEOTIDE SEQUENCE [LARGE SCALE GENOMIC DNA]</scope>
    <source>
        <strain evidence="4 5">JCM 15655</strain>
    </source>
</reference>
<dbReference type="AlphaFoldDB" id="A0A2G8BEL6"/>
<dbReference type="PRINTS" id="PR00081">
    <property type="entry name" value="GDHRDH"/>
</dbReference>
<dbReference type="Proteomes" id="UP000595446">
    <property type="component" value="Chromosome"/>
</dbReference>
<dbReference type="CDD" id="cd05233">
    <property type="entry name" value="SDR_c"/>
    <property type="match status" value="1"/>
</dbReference>
<dbReference type="SMART" id="SM00822">
    <property type="entry name" value="PKS_KR"/>
    <property type="match status" value="1"/>
</dbReference>
<sequence length="253" mass="26531">MDTTLQGRTALITGGGSGIGRGTGLALADRGAAVAVLGRSLTQCERTADEIEKRGGAAIAVRCDVREPHDIQRGIAAVTDAWGRLDIVVHAAQSFNYGAIRKLCAADLDESWRTGPMAAFLLMQAALPALRSSKGLIVNVASGVGITAPPAMAAYAMAKEAMRALTRVAAVEWGPYGIRAVVLCPFAATPGLDNFENELGLSRDSDLIPSIPLRRLGDPEKDVGRVVAFLASDDASYITGTTLMVDGGYTYLR</sequence>